<dbReference type="InterPro" id="IPR048319">
    <property type="entry name" value="Vps52_CC"/>
</dbReference>
<keyword evidence="3" id="KW-0813">Transport</keyword>
<dbReference type="GO" id="GO:0019905">
    <property type="term" value="F:syntaxin binding"/>
    <property type="evidence" value="ECO:0007669"/>
    <property type="project" value="TreeGrafter"/>
</dbReference>
<evidence type="ECO:0000256" key="2">
    <source>
        <dbReference type="ARBA" id="ARBA00008180"/>
    </source>
</evidence>
<dbReference type="InterPro" id="IPR048361">
    <property type="entry name" value="Vps52_C"/>
</dbReference>
<feature type="domain" description="Vps52 C-terminal" evidence="8">
    <location>
        <begin position="344"/>
        <end position="519"/>
    </location>
</feature>
<evidence type="ECO:0000259" key="7">
    <source>
        <dbReference type="Pfam" id="PF04129"/>
    </source>
</evidence>
<evidence type="ECO:0000256" key="4">
    <source>
        <dbReference type="ARBA" id="ARBA00022927"/>
    </source>
</evidence>
<comment type="similarity">
    <text evidence="2">Belongs to the VPS52 family.</text>
</comment>
<sequence>MPAPLGRITRLSKEFVELHEQVQTSVNLLDSLESFLSTFQKDLTAVSGQISELQDRSKDIDNRLKSRRKIEKPLSNLIADILIPPALTTLILDSPVDETWIMAIEDLERHLEVIKARSRVKAARDLGEVVEGLRIVAATKLRVFFLALFQPIRNSVTTNMQVLQTSVLIKYRPLFAFLQRQAAPVAHELQRSYVGAARVYYETGFRRYARSLGYIKARTTEKFETIVNEGEKSNDIPVDLDRLSNSQLDGPSITLAYMADDKAHAKHPEALFRSLLLVFMDNATAEYTFEKLFFTVEHTLPSLDTQNSLLSPLSLLSPTDRQSNAGSDYGGRSRSGTVRDEQANLDAIWKQVFDPVLEYVQTFVKTVIEPPPPVVPLLTMIRLTEHIVTEIENRSCPPGVTFMFGLRLQMWPVFQKLMNENLEALKKLAEGSGGGYFSRAAVLTEASVRTICTSYIKLFATFVILTEKEDETMIFSNLLRMRQEVEKLIQRYTAQTSDAVARATAQSTFYEILLRGLNKGIQSVAHPKSQQELAYWSKLEEEARRKIISVQQARTRR</sequence>
<dbReference type="GO" id="GO:0015031">
    <property type="term" value="P:protein transport"/>
    <property type="evidence" value="ECO:0007669"/>
    <property type="project" value="UniProtKB-KW"/>
</dbReference>
<dbReference type="GO" id="GO:0000938">
    <property type="term" value="C:GARP complex"/>
    <property type="evidence" value="ECO:0007669"/>
    <property type="project" value="TreeGrafter"/>
</dbReference>
<dbReference type="Pfam" id="PF04129">
    <property type="entry name" value="Vps52_CC"/>
    <property type="match status" value="1"/>
</dbReference>
<proteinExistence type="inferred from homology"/>
<dbReference type="Pfam" id="PF20655">
    <property type="entry name" value="Vps52_C"/>
    <property type="match status" value="1"/>
</dbReference>
<evidence type="ECO:0000313" key="10">
    <source>
        <dbReference type="Proteomes" id="UP000799118"/>
    </source>
</evidence>
<dbReference type="Proteomes" id="UP000799118">
    <property type="component" value="Unassembled WGS sequence"/>
</dbReference>
<feature type="domain" description="Vps52 coiled-coil" evidence="7">
    <location>
        <begin position="12"/>
        <end position="178"/>
    </location>
</feature>
<dbReference type="GO" id="GO:0032456">
    <property type="term" value="P:endocytic recycling"/>
    <property type="evidence" value="ECO:0007669"/>
    <property type="project" value="TreeGrafter"/>
</dbReference>
<keyword evidence="4" id="KW-0653">Protein transport</keyword>
<accession>A0A6A4II62</accession>
<evidence type="ECO:0000256" key="6">
    <source>
        <dbReference type="SAM" id="MobiDB-lite"/>
    </source>
</evidence>
<name>A0A6A4II62_9AGAR</name>
<gene>
    <name evidence="9" type="ORF">BT96DRAFT_953351</name>
</gene>
<dbReference type="GO" id="GO:0005829">
    <property type="term" value="C:cytosol"/>
    <property type="evidence" value="ECO:0007669"/>
    <property type="project" value="GOC"/>
</dbReference>
<dbReference type="InterPro" id="IPR007258">
    <property type="entry name" value="Vps52"/>
</dbReference>
<feature type="region of interest" description="Disordered" evidence="6">
    <location>
        <begin position="314"/>
        <end position="338"/>
    </location>
</feature>
<keyword evidence="10" id="KW-1185">Reference proteome</keyword>
<evidence type="ECO:0000256" key="1">
    <source>
        <dbReference type="ARBA" id="ARBA00004601"/>
    </source>
</evidence>
<organism evidence="9 10">
    <name type="scientific">Gymnopus androsaceus JB14</name>
    <dbReference type="NCBI Taxonomy" id="1447944"/>
    <lineage>
        <taxon>Eukaryota</taxon>
        <taxon>Fungi</taxon>
        <taxon>Dikarya</taxon>
        <taxon>Basidiomycota</taxon>
        <taxon>Agaricomycotina</taxon>
        <taxon>Agaricomycetes</taxon>
        <taxon>Agaricomycetidae</taxon>
        <taxon>Agaricales</taxon>
        <taxon>Marasmiineae</taxon>
        <taxon>Omphalotaceae</taxon>
        <taxon>Gymnopus</taxon>
    </lineage>
</organism>
<dbReference type="PANTHER" id="PTHR14190">
    <property type="entry name" value="SUPPRESSOR OF ACTIN MUTATIONS 2/VACUOLAR PROTEIN SORTING 52"/>
    <property type="match status" value="1"/>
</dbReference>
<evidence type="ECO:0000256" key="3">
    <source>
        <dbReference type="ARBA" id="ARBA00022448"/>
    </source>
</evidence>
<dbReference type="GO" id="GO:0042147">
    <property type="term" value="P:retrograde transport, endosome to Golgi"/>
    <property type="evidence" value="ECO:0007669"/>
    <property type="project" value="TreeGrafter"/>
</dbReference>
<dbReference type="EMBL" id="ML769386">
    <property type="protein sequence ID" value="KAE9410189.1"/>
    <property type="molecule type" value="Genomic_DNA"/>
</dbReference>
<dbReference type="OrthoDB" id="19482at2759"/>
<evidence type="ECO:0000313" key="9">
    <source>
        <dbReference type="EMBL" id="KAE9410189.1"/>
    </source>
</evidence>
<evidence type="ECO:0000256" key="5">
    <source>
        <dbReference type="ARBA" id="ARBA00023034"/>
    </source>
</evidence>
<reference evidence="9" key="1">
    <citation type="journal article" date="2019" name="Environ. Microbiol.">
        <title>Fungal ecological strategies reflected in gene transcription - a case study of two litter decomposers.</title>
        <authorList>
            <person name="Barbi F."/>
            <person name="Kohler A."/>
            <person name="Barry K."/>
            <person name="Baskaran P."/>
            <person name="Daum C."/>
            <person name="Fauchery L."/>
            <person name="Ihrmark K."/>
            <person name="Kuo A."/>
            <person name="LaButti K."/>
            <person name="Lipzen A."/>
            <person name="Morin E."/>
            <person name="Grigoriev I.V."/>
            <person name="Henrissat B."/>
            <person name="Lindahl B."/>
            <person name="Martin F."/>
        </authorList>
    </citation>
    <scope>NUCLEOTIDE SEQUENCE</scope>
    <source>
        <strain evidence="9">JB14</strain>
    </source>
</reference>
<protein>
    <submittedName>
        <fullName evidence="9">Vacuolar sorting protein</fullName>
    </submittedName>
</protein>
<dbReference type="PANTHER" id="PTHR14190:SF7">
    <property type="entry name" value="VACUOLAR PROTEIN SORTING-ASSOCIATED PROTEIN 52 HOMOLOG"/>
    <property type="match status" value="1"/>
</dbReference>
<dbReference type="GO" id="GO:0006896">
    <property type="term" value="P:Golgi to vacuole transport"/>
    <property type="evidence" value="ECO:0007669"/>
    <property type="project" value="TreeGrafter"/>
</dbReference>
<keyword evidence="5" id="KW-0333">Golgi apparatus</keyword>
<comment type="subcellular location">
    <subcellularLocation>
        <location evidence="1">Golgi apparatus</location>
        <location evidence="1">trans-Golgi network</location>
    </subcellularLocation>
</comment>
<evidence type="ECO:0000259" key="8">
    <source>
        <dbReference type="Pfam" id="PF20655"/>
    </source>
</evidence>
<dbReference type="AlphaFoldDB" id="A0A6A4II62"/>